<dbReference type="RefSeq" id="WP_096057312.1">
    <property type="nucleotide sequence ID" value="NZ_CP023344.1"/>
</dbReference>
<accession>A0A290QB58</accession>
<reference evidence="1 2" key="1">
    <citation type="submission" date="2017-09" db="EMBL/GenBank/DDBJ databases">
        <title>Complete genome sequence of Verrucomicrobial strain HZ-65, isolated from freshwater.</title>
        <authorList>
            <person name="Choi A."/>
        </authorList>
    </citation>
    <scope>NUCLEOTIDE SEQUENCE [LARGE SCALE GENOMIC DNA]</scope>
    <source>
        <strain evidence="1 2">HZ-65</strain>
    </source>
</reference>
<sequence length="74" mass="8527">MSDTAQADHLRIAHERQVAIYRAMSPQDRLRQALRMNRSMLELLAAGFRQRQPTWSDAQIRTAVADRILHARTG</sequence>
<dbReference type="KEGG" id="vbh:CMV30_17975"/>
<dbReference type="InterPro" id="IPR044054">
    <property type="entry name" value="Rv0078B"/>
</dbReference>
<organism evidence="1 2">
    <name type="scientific">Nibricoccus aquaticus</name>
    <dbReference type="NCBI Taxonomy" id="2576891"/>
    <lineage>
        <taxon>Bacteria</taxon>
        <taxon>Pseudomonadati</taxon>
        <taxon>Verrucomicrobiota</taxon>
        <taxon>Opitutia</taxon>
        <taxon>Opitutales</taxon>
        <taxon>Opitutaceae</taxon>
        <taxon>Nibricoccus</taxon>
    </lineage>
</organism>
<gene>
    <name evidence="1" type="ORF">CMV30_17975</name>
</gene>
<evidence type="ECO:0000313" key="1">
    <source>
        <dbReference type="EMBL" id="ATC65683.1"/>
    </source>
</evidence>
<dbReference type="Proteomes" id="UP000217265">
    <property type="component" value="Chromosome"/>
</dbReference>
<dbReference type="EMBL" id="CP023344">
    <property type="protein sequence ID" value="ATC65683.1"/>
    <property type="molecule type" value="Genomic_DNA"/>
</dbReference>
<dbReference type="Pfam" id="PF18993">
    <property type="entry name" value="Rv0078B"/>
    <property type="match status" value="1"/>
</dbReference>
<name>A0A290QB58_9BACT</name>
<dbReference type="AlphaFoldDB" id="A0A290QB58"/>
<proteinExistence type="predicted"/>
<keyword evidence="2" id="KW-1185">Reference proteome</keyword>
<evidence type="ECO:0000313" key="2">
    <source>
        <dbReference type="Proteomes" id="UP000217265"/>
    </source>
</evidence>
<dbReference type="OrthoDB" id="289778at2"/>
<protein>
    <submittedName>
        <fullName evidence="1">Uncharacterized protein</fullName>
    </submittedName>
</protein>